<evidence type="ECO:0008006" key="2">
    <source>
        <dbReference type="Google" id="ProtNLM"/>
    </source>
</evidence>
<dbReference type="Pfam" id="PF04214">
    <property type="entry name" value="DUF411"/>
    <property type="match status" value="1"/>
</dbReference>
<reference evidence="1" key="1">
    <citation type="journal article" date="2015" name="Nature">
        <title>Complex archaea that bridge the gap between prokaryotes and eukaryotes.</title>
        <authorList>
            <person name="Spang A."/>
            <person name="Saw J.H."/>
            <person name="Jorgensen S.L."/>
            <person name="Zaremba-Niedzwiedzka K."/>
            <person name="Martijn J."/>
            <person name="Lind A.E."/>
            <person name="van Eijk R."/>
            <person name="Schleper C."/>
            <person name="Guy L."/>
            <person name="Ettema T.J."/>
        </authorList>
    </citation>
    <scope>NUCLEOTIDE SEQUENCE</scope>
</reference>
<dbReference type="SUPFAM" id="SSF52833">
    <property type="entry name" value="Thioredoxin-like"/>
    <property type="match status" value="1"/>
</dbReference>
<comment type="caution">
    <text evidence="1">The sequence shown here is derived from an EMBL/GenBank/DDBJ whole genome shotgun (WGS) entry which is preliminary data.</text>
</comment>
<dbReference type="InterPro" id="IPR036249">
    <property type="entry name" value="Thioredoxin-like_sf"/>
</dbReference>
<dbReference type="EMBL" id="LAZR01000207">
    <property type="protein sequence ID" value="KKN81981.1"/>
    <property type="molecule type" value="Genomic_DNA"/>
</dbReference>
<dbReference type="InterPro" id="IPR007332">
    <property type="entry name" value="DUF411"/>
</dbReference>
<protein>
    <recommendedName>
        <fullName evidence="2">CopG protein</fullName>
    </recommendedName>
</protein>
<proteinExistence type="predicted"/>
<name>A0A0F9W8I8_9ZZZZ</name>
<gene>
    <name evidence="1" type="ORF">LCGC14_0314280</name>
</gene>
<accession>A0A0F9W8I8</accession>
<organism evidence="1">
    <name type="scientific">marine sediment metagenome</name>
    <dbReference type="NCBI Taxonomy" id="412755"/>
    <lineage>
        <taxon>unclassified sequences</taxon>
        <taxon>metagenomes</taxon>
        <taxon>ecological metagenomes</taxon>
    </lineage>
</organism>
<evidence type="ECO:0000313" key="1">
    <source>
        <dbReference type="EMBL" id="KKN81981.1"/>
    </source>
</evidence>
<dbReference type="AlphaFoldDB" id="A0A0F9W8I8"/>
<sequence>MKHWQALAVTSLLAFPVSGLAADISATLYKNPNCGCCAEYAKYLEQNGFDVETVDTHDLVEMKAEYNVPEELHGCHTTVVGDYLFEGHVPVESVTQVLDEKPSIIGLSVPGMPLGSPGMSGEKRGPLEVYAIASQPTDSPDIYATH</sequence>